<dbReference type="RefSeq" id="WP_012025703.1">
    <property type="nucleotide sequence ID" value="NC_009441.1"/>
</dbReference>
<sequence length="56" mass="6887">MALEKELDRINYELHLKQVTHDRRVKEHEEQAKKYKEQVEALKLEVLKKLEQENEK</sequence>
<gene>
    <name evidence="2" type="ordered locus">Fjoh_3722</name>
</gene>
<organism evidence="2 3">
    <name type="scientific">Flavobacterium johnsoniae (strain ATCC 17061 / DSM 2064 / JCM 8514 / BCRC 14874 / CCUG 350202 / NBRC 14942 / NCIMB 11054 / UW101)</name>
    <name type="common">Cytophaga johnsonae</name>
    <dbReference type="NCBI Taxonomy" id="376686"/>
    <lineage>
        <taxon>Bacteria</taxon>
        <taxon>Pseudomonadati</taxon>
        <taxon>Bacteroidota</taxon>
        <taxon>Flavobacteriia</taxon>
        <taxon>Flavobacteriales</taxon>
        <taxon>Flavobacteriaceae</taxon>
        <taxon>Flavobacterium</taxon>
    </lineage>
</organism>
<dbReference type="HOGENOM" id="CLU_3007644_0_0_10"/>
<evidence type="ECO:0000313" key="2">
    <source>
        <dbReference type="EMBL" id="ABQ06736.1"/>
    </source>
</evidence>
<dbReference type="STRING" id="376686.Fjoh_3722"/>
<protein>
    <submittedName>
        <fullName evidence="2">Uncharacterized protein</fullName>
    </submittedName>
</protein>
<evidence type="ECO:0000256" key="1">
    <source>
        <dbReference type="SAM" id="Coils"/>
    </source>
</evidence>
<keyword evidence="3" id="KW-1185">Reference proteome</keyword>
<accession>A5FDI7</accession>
<dbReference type="AlphaFoldDB" id="A5FDI7"/>
<reference evidence="2 3" key="1">
    <citation type="journal article" date="2009" name="Appl. Environ. Microbiol.">
        <title>Novel features of the polysaccharide-digesting gliding bacterium Flavobacterium johnsoniae as revealed by genome sequence analysis.</title>
        <authorList>
            <person name="McBride M.J."/>
            <person name="Xie G."/>
            <person name="Martens E.C."/>
            <person name="Lapidus A."/>
            <person name="Henrissat B."/>
            <person name="Rhodes R.G."/>
            <person name="Goltsman E."/>
            <person name="Wang W."/>
            <person name="Xu J."/>
            <person name="Hunnicutt D.W."/>
            <person name="Staroscik A.M."/>
            <person name="Hoover T.R."/>
            <person name="Cheng Y.Q."/>
            <person name="Stein J.L."/>
        </authorList>
    </citation>
    <scope>NUCLEOTIDE SEQUENCE [LARGE SCALE GENOMIC DNA]</scope>
    <source>
        <strain evidence="3">ATCC 17061 / DSM 2064 / JCM 8514 / BCRC 14874 / CCUG 350202 / NBRC 14942 / NCIMB 11054 / UW101</strain>
    </source>
</reference>
<dbReference type="GeneID" id="51671051"/>
<keyword evidence="1" id="KW-0175">Coiled coil</keyword>
<name>A5FDI7_FLAJ1</name>
<feature type="coiled-coil region" evidence="1">
    <location>
        <begin position="18"/>
        <end position="56"/>
    </location>
</feature>
<proteinExistence type="predicted"/>
<dbReference type="Proteomes" id="UP000006694">
    <property type="component" value="Chromosome"/>
</dbReference>
<dbReference type="KEGG" id="fjo:Fjoh_3722"/>
<dbReference type="EMBL" id="CP000685">
    <property type="protein sequence ID" value="ABQ06736.1"/>
    <property type="molecule type" value="Genomic_DNA"/>
</dbReference>
<evidence type="ECO:0000313" key="3">
    <source>
        <dbReference type="Proteomes" id="UP000006694"/>
    </source>
</evidence>